<dbReference type="SUPFAM" id="SSF53098">
    <property type="entry name" value="Ribonuclease H-like"/>
    <property type="match status" value="1"/>
</dbReference>
<protein>
    <recommendedName>
        <fullName evidence="7">HAT C-terminal dimerisation domain-containing protein</fullName>
    </recommendedName>
</protein>
<dbReference type="SUPFAM" id="SSF140996">
    <property type="entry name" value="Hermes dimerisation domain"/>
    <property type="match status" value="1"/>
</dbReference>
<dbReference type="EMBL" id="WIXP02000001">
    <property type="protein sequence ID" value="KAF6215726.1"/>
    <property type="molecule type" value="Genomic_DNA"/>
</dbReference>
<organism evidence="8 9">
    <name type="scientific">Apolygus lucorum</name>
    <name type="common">Small green plant bug</name>
    <name type="synonym">Lygocoris lucorum</name>
    <dbReference type="NCBI Taxonomy" id="248454"/>
    <lineage>
        <taxon>Eukaryota</taxon>
        <taxon>Metazoa</taxon>
        <taxon>Ecdysozoa</taxon>
        <taxon>Arthropoda</taxon>
        <taxon>Hexapoda</taxon>
        <taxon>Insecta</taxon>
        <taxon>Pterygota</taxon>
        <taxon>Neoptera</taxon>
        <taxon>Paraneoptera</taxon>
        <taxon>Hemiptera</taxon>
        <taxon>Heteroptera</taxon>
        <taxon>Panheteroptera</taxon>
        <taxon>Cimicomorpha</taxon>
        <taxon>Miridae</taxon>
        <taxon>Mirini</taxon>
        <taxon>Apolygus</taxon>
    </lineage>
</organism>
<evidence type="ECO:0000256" key="3">
    <source>
        <dbReference type="ARBA" id="ARBA00022771"/>
    </source>
</evidence>
<feature type="compositionally biased region" description="Low complexity" evidence="6">
    <location>
        <begin position="49"/>
        <end position="70"/>
    </location>
</feature>
<sequence>MPLNLNPSRSKSHSQNESEVDDSVNDSVNEDELPPKTKRPRIKSPKENTTAALSSGAGPSASPGTSAAPSRVSCDRDLPSTFKRIQSYKTGGDAARKITHDILFMICKDMEPFQIVERQGFKKLMKTLAPQYTLPDRKTLKKYMEEKYEVLAILLKKKLEGKSVTLTTDIWTDVQMRSYLSLTVHYFDDASNKMISNSLGVFPLEERHTADKAIEKSPGISRIITKVKEIVAWFKRSVVACDELRKKTEKKVIQHVSTRWNSVYMMIERFVELRPHINEIMSNHTSAPEMITASELISLSESIDLLQPLMSATETISGEKYGTSSLVIPIVSILQSKISESDPTKEDTKVLKQMLQEQLVRRFDFIERVRYLGLATLLDPRFKKMYFHDQAACSRHIIRLNDMMRIEMTESVDDNSPERSSSSDSDHPTKKRKGIFSDHNKKIQHRFLKEGETSRKDKLLNELSLYLNAPVDKIQENPFLYWINMRDTYPVVSRFALQYLPTVATSVPSERLFSKAGKTITPTRNRLSGKLASKLIFLSSIDEDLWNL</sequence>
<evidence type="ECO:0000256" key="1">
    <source>
        <dbReference type="ARBA" id="ARBA00004123"/>
    </source>
</evidence>
<evidence type="ECO:0000313" key="9">
    <source>
        <dbReference type="Proteomes" id="UP000466442"/>
    </source>
</evidence>
<feature type="region of interest" description="Disordered" evidence="6">
    <location>
        <begin position="410"/>
        <end position="436"/>
    </location>
</feature>
<comment type="subcellular location">
    <subcellularLocation>
        <location evidence="1">Nucleus</location>
    </subcellularLocation>
</comment>
<proteinExistence type="predicted"/>
<keyword evidence="3" id="KW-0863">Zinc-finger</keyword>
<evidence type="ECO:0000256" key="5">
    <source>
        <dbReference type="ARBA" id="ARBA00023242"/>
    </source>
</evidence>
<evidence type="ECO:0000256" key="2">
    <source>
        <dbReference type="ARBA" id="ARBA00022723"/>
    </source>
</evidence>
<evidence type="ECO:0000313" key="8">
    <source>
        <dbReference type="EMBL" id="KAF6215726.1"/>
    </source>
</evidence>
<keyword evidence="4" id="KW-0862">Zinc</keyword>
<feature type="compositionally biased region" description="Polar residues" evidence="6">
    <location>
        <begin position="1"/>
        <end position="15"/>
    </location>
</feature>
<gene>
    <name evidence="8" type="ORF">GE061_000058</name>
</gene>
<keyword evidence="2" id="KW-0479">Metal-binding</keyword>
<keyword evidence="5" id="KW-0539">Nucleus</keyword>
<reference evidence="8" key="1">
    <citation type="journal article" date="2021" name="Mol. Ecol. Resour.">
        <title>Apolygus lucorum genome provides insights into omnivorousness and mesophyll feeding.</title>
        <authorList>
            <person name="Liu Y."/>
            <person name="Liu H."/>
            <person name="Wang H."/>
            <person name="Huang T."/>
            <person name="Liu B."/>
            <person name="Yang B."/>
            <person name="Yin L."/>
            <person name="Li B."/>
            <person name="Zhang Y."/>
            <person name="Zhang S."/>
            <person name="Jiang F."/>
            <person name="Zhang X."/>
            <person name="Ren Y."/>
            <person name="Wang B."/>
            <person name="Wang S."/>
            <person name="Lu Y."/>
            <person name="Wu K."/>
            <person name="Fan W."/>
            <person name="Wang G."/>
        </authorList>
    </citation>
    <scope>NUCLEOTIDE SEQUENCE</scope>
    <source>
        <strain evidence="8">12Hb</strain>
    </source>
</reference>
<dbReference type="AlphaFoldDB" id="A0A8S9Y5W5"/>
<dbReference type="PANTHER" id="PTHR46481">
    <property type="entry name" value="ZINC FINGER BED DOMAIN-CONTAINING PROTEIN 4"/>
    <property type="match status" value="1"/>
</dbReference>
<dbReference type="GO" id="GO:0005634">
    <property type="term" value="C:nucleus"/>
    <property type="evidence" value="ECO:0007669"/>
    <property type="project" value="UniProtKB-SubCell"/>
</dbReference>
<name>A0A8S9Y5W5_APOLU</name>
<comment type="caution">
    <text evidence="8">The sequence shown here is derived from an EMBL/GenBank/DDBJ whole genome shotgun (WGS) entry which is preliminary data.</text>
</comment>
<feature type="region of interest" description="Disordered" evidence="6">
    <location>
        <begin position="1"/>
        <end position="75"/>
    </location>
</feature>
<feature type="compositionally biased region" description="Acidic residues" evidence="6">
    <location>
        <begin position="18"/>
        <end position="32"/>
    </location>
</feature>
<dbReference type="InterPro" id="IPR052035">
    <property type="entry name" value="ZnF_BED_domain_contain"/>
</dbReference>
<dbReference type="Pfam" id="PF05699">
    <property type="entry name" value="Dimer_Tnp_hAT"/>
    <property type="match status" value="1"/>
</dbReference>
<dbReference type="OrthoDB" id="6614444at2759"/>
<feature type="domain" description="HAT C-terminal dimerisation" evidence="7">
    <location>
        <begin position="462"/>
        <end position="538"/>
    </location>
</feature>
<dbReference type="Proteomes" id="UP000466442">
    <property type="component" value="Linkage Group LG1"/>
</dbReference>
<evidence type="ECO:0000256" key="6">
    <source>
        <dbReference type="SAM" id="MobiDB-lite"/>
    </source>
</evidence>
<dbReference type="Gene3D" id="1.10.10.1070">
    <property type="entry name" value="Zinc finger, BED domain-containing"/>
    <property type="match status" value="1"/>
</dbReference>
<keyword evidence="9" id="KW-1185">Reference proteome</keyword>
<dbReference type="PANTHER" id="PTHR46481:SF10">
    <property type="entry name" value="ZINC FINGER BED DOMAIN-CONTAINING PROTEIN 39"/>
    <property type="match status" value="1"/>
</dbReference>
<dbReference type="GO" id="GO:0008270">
    <property type="term" value="F:zinc ion binding"/>
    <property type="evidence" value="ECO:0007669"/>
    <property type="project" value="UniProtKB-KW"/>
</dbReference>
<dbReference type="InterPro" id="IPR012337">
    <property type="entry name" value="RNaseH-like_sf"/>
</dbReference>
<dbReference type="InterPro" id="IPR008906">
    <property type="entry name" value="HATC_C_dom"/>
</dbReference>
<evidence type="ECO:0000259" key="7">
    <source>
        <dbReference type="Pfam" id="PF05699"/>
    </source>
</evidence>
<evidence type="ECO:0000256" key="4">
    <source>
        <dbReference type="ARBA" id="ARBA00022833"/>
    </source>
</evidence>
<accession>A0A8S9Y5W5</accession>
<dbReference type="GO" id="GO:0046983">
    <property type="term" value="F:protein dimerization activity"/>
    <property type="evidence" value="ECO:0007669"/>
    <property type="project" value="InterPro"/>
</dbReference>